<evidence type="ECO:0000256" key="14">
    <source>
        <dbReference type="RuleBase" id="RU365096"/>
    </source>
</evidence>
<keyword evidence="9" id="KW-0378">Hydrolase</keyword>
<dbReference type="GO" id="GO:0000701">
    <property type="term" value="F:purine-specific mismatch base pair DNA N-glycosylase activity"/>
    <property type="evidence" value="ECO:0007669"/>
    <property type="project" value="UniProtKB-EC"/>
</dbReference>
<dbReference type="Gene3D" id="1.10.340.30">
    <property type="entry name" value="Hypothetical protein, domain 2"/>
    <property type="match status" value="1"/>
</dbReference>
<dbReference type="EC" id="3.2.2.31" evidence="4 14"/>
<dbReference type="GO" id="GO:0051539">
    <property type="term" value="F:4 iron, 4 sulfur cluster binding"/>
    <property type="evidence" value="ECO:0007669"/>
    <property type="project" value="UniProtKB-UniRule"/>
</dbReference>
<reference evidence="16 17" key="1">
    <citation type="journal article" date="2011" name="Front. Microbiol.">
        <title>Genomic signatures of strain selection and enhancement in Bacillus atrophaeus var. globigii, a historical biowarfare simulant.</title>
        <authorList>
            <person name="Gibbons H.S."/>
            <person name="Broomall S.M."/>
            <person name="McNew L.A."/>
            <person name="Daligault H."/>
            <person name="Chapman C."/>
            <person name="Bruce D."/>
            <person name="Karavis M."/>
            <person name="Krepps M."/>
            <person name="McGregor P.A."/>
            <person name="Hong C."/>
            <person name="Park K.H."/>
            <person name="Akmal A."/>
            <person name="Feldman A."/>
            <person name="Lin J.S."/>
            <person name="Chang W.E."/>
            <person name="Higgs B.W."/>
            <person name="Demirev P."/>
            <person name="Lindquist J."/>
            <person name="Liem A."/>
            <person name="Fochler E."/>
            <person name="Read T.D."/>
            <person name="Tapia R."/>
            <person name="Johnson S."/>
            <person name="Bishop-Lilly K.A."/>
            <person name="Detter C."/>
            <person name="Han C."/>
            <person name="Sozhamannan S."/>
            <person name="Rosenzweig C.N."/>
            <person name="Skowronski E.W."/>
        </authorList>
    </citation>
    <scope>NUCLEOTIDE SEQUENCE [LARGE SCALE GENOMIC DNA]</scope>
    <source>
        <strain evidence="16 17">CL-SP19</strain>
    </source>
</reference>
<dbReference type="Gene3D" id="3.90.79.10">
    <property type="entry name" value="Nucleoside Triphosphate Pyrophosphohydrolase"/>
    <property type="match status" value="1"/>
</dbReference>
<dbReference type="GO" id="GO:0006284">
    <property type="term" value="P:base-excision repair"/>
    <property type="evidence" value="ECO:0007669"/>
    <property type="project" value="UniProtKB-UniRule"/>
</dbReference>
<dbReference type="PANTHER" id="PTHR42944">
    <property type="entry name" value="ADENINE DNA GLYCOSYLASE"/>
    <property type="match status" value="1"/>
</dbReference>
<dbReference type="AlphaFoldDB" id="A0A432Z4E4"/>
<dbReference type="InterPro" id="IPR003265">
    <property type="entry name" value="HhH-GPD_domain"/>
</dbReference>
<dbReference type="RefSeq" id="WP_126785611.1">
    <property type="nucleotide sequence ID" value="NZ_PIQF01000005.1"/>
</dbReference>
<dbReference type="GO" id="GO:0032357">
    <property type="term" value="F:oxidized purine DNA binding"/>
    <property type="evidence" value="ECO:0007669"/>
    <property type="project" value="TreeGrafter"/>
</dbReference>
<comment type="caution">
    <text evidence="16">The sequence shown here is derived from an EMBL/GenBank/DDBJ whole genome shotgun (WGS) entry which is preliminary data.</text>
</comment>
<dbReference type="SMART" id="SM00478">
    <property type="entry name" value="ENDO3c"/>
    <property type="match status" value="1"/>
</dbReference>
<dbReference type="PANTHER" id="PTHR42944:SF1">
    <property type="entry name" value="ADENINE DNA GLYCOSYLASE"/>
    <property type="match status" value="1"/>
</dbReference>
<dbReference type="CDD" id="cd03431">
    <property type="entry name" value="NUDIX_DNA_Glycosylase_C-MutY"/>
    <property type="match status" value="1"/>
</dbReference>
<dbReference type="FunFam" id="1.10.340.30:FF:000002">
    <property type="entry name" value="Adenine DNA glycosylase"/>
    <property type="match status" value="1"/>
</dbReference>
<dbReference type="GO" id="GO:0046872">
    <property type="term" value="F:metal ion binding"/>
    <property type="evidence" value="ECO:0007669"/>
    <property type="project" value="UniProtKB-UniRule"/>
</dbReference>
<keyword evidence="10 14" id="KW-0408">Iron</keyword>
<comment type="catalytic activity">
    <reaction evidence="1 14">
        <text>Hydrolyzes free adenine bases from 7,8-dihydro-8-oxoguanine:adenine mismatched double-stranded DNA, leaving an apurinic site.</text>
        <dbReference type="EC" id="3.2.2.31"/>
    </reaction>
</comment>
<dbReference type="Pfam" id="PF00730">
    <property type="entry name" value="HhH-GPD"/>
    <property type="match status" value="1"/>
</dbReference>
<dbReference type="EMBL" id="PIQF01000005">
    <property type="protein sequence ID" value="RUO72764.1"/>
    <property type="molecule type" value="Genomic_DNA"/>
</dbReference>
<keyword evidence="7" id="KW-0479">Metal-binding</keyword>
<dbReference type="CDD" id="cd00056">
    <property type="entry name" value="ENDO3c"/>
    <property type="match status" value="1"/>
</dbReference>
<dbReference type="InterPro" id="IPR000445">
    <property type="entry name" value="HhH_motif"/>
</dbReference>
<dbReference type="InterPro" id="IPR029119">
    <property type="entry name" value="MutY_C"/>
</dbReference>
<sequence>MSSNLPREQFNQRVLGWFDRYGRKHLPWQKDKTPYKVWVSEIMLQQTQVTTVIPYFERFIARFPNVQSLANSAQDEVLSLWTGLGYYARARNLHRAAQEVVAQHQGVFPCSVEQLIRLPGIGRSTAGAITSLGCGNYAPILDGNVKRVLARHFAVDGWPGKAAVSKRLWEISSELTPSERHADYNQAMMDLGAMVCTRTSPDCNNCPLASTCQGLASNSPEQYPGKKPKKTKPVKFAFLQIQMNGNEILLERRPSAGIWGGLWSFPQFETLEQLVDATQINREQVTELPAFRHTFSHFHLDCFPVLVNSKKHEAVAEEQCRWFSIENDIDVGLAAVTVKLIKQLRELI</sequence>
<evidence type="ECO:0000256" key="1">
    <source>
        <dbReference type="ARBA" id="ARBA00000843"/>
    </source>
</evidence>
<evidence type="ECO:0000256" key="3">
    <source>
        <dbReference type="ARBA" id="ARBA00008343"/>
    </source>
</evidence>
<evidence type="ECO:0000256" key="12">
    <source>
        <dbReference type="ARBA" id="ARBA00023204"/>
    </source>
</evidence>
<dbReference type="InterPro" id="IPR044298">
    <property type="entry name" value="MIG/MutY"/>
</dbReference>
<dbReference type="InterPro" id="IPR023170">
    <property type="entry name" value="HhH_base_excis_C"/>
</dbReference>
<dbReference type="Pfam" id="PF00633">
    <property type="entry name" value="HHH"/>
    <property type="match status" value="1"/>
</dbReference>
<dbReference type="NCBIfam" id="NF008132">
    <property type="entry name" value="PRK10880.1"/>
    <property type="match status" value="1"/>
</dbReference>
<evidence type="ECO:0000259" key="15">
    <source>
        <dbReference type="SMART" id="SM00478"/>
    </source>
</evidence>
<evidence type="ECO:0000256" key="4">
    <source>
        <dbReference type="ARBA" id="ARBA00012045"/>
    </source>
</evidence>
<evidence type="ECO:0000313" key="16">
    <source>
        <dbReference type="EMBL" id="RUO72764.1"/>
    </source>
</evidence>
<evidence type="ECO:0000256" key="11">
    <source>
        <dbReference type="ARBA" id="ARBA00023014"/>
    </source>
</evidence>
<dbReference type="Pfam" id="PF14815">
    <property type="entry name" value="NUDIX_4"/>
    <property type="match status" value="1"/>
</dbReference>
<evidence type="ECO:0000256" key="6">
    <source>
        <dbReference type="ARBA" id="ARBA00022485"/>
    </source>
</evidence>
<gene>
    <name evidence="16" type="ORF">CWI81_12325</name>
</gene>
<dbReference type="InterPro" id="IPR015797">
    <property type="entry name" value="NUDIX_hydrolase-like_dom_sf"/>
</dbReference>
<proteinExistence type="inferred from homology"/>
<dbReference type="SUPFAM" id="SSF48150">
    <property type="entry name" value="DNA-glycosylase"/>
    <property type="match status" value="1"/>
</dbReference>
<evidence type="ECO:0000256" key="10">
    <source>
        <dbReference type="ARBA" id="ARBA00023004"/>
    </source>
</evidence>
<dbReference type="Gene3D" id="1.10.1670.10">
    <property type="entry name" value="Helix-hairpin-Helix base-excision DNA repair enzymes (C-terminal)"/>
    <property type="match status" value="1"/>
</dbReference>
<feature type="domain" description="HhH-GPD" evidence="15">
    <location>
        <begin position="43"/>
        <end position="194"/>
    </location>
</feature>
<evidence type="ECO:0000256" key="5">
    <source>
        <dbReference type="ARBA" id="ARBA00022023"/>
    </source>
</evidence>
<evidence type="ECO:0000313" key="17">
    <source>
        <dbReference type="Proteomes" id="UP000287908"/>
    </source>
</evidence>
<dbReference type="GO" id="GO:0035485">
    <property type="term" value="F:adenine/guanine mispair binding"/>
    <property type="evidence" value="ECO:0007669"/>
    <property type="project" value="TreeGrafter"/>
</dbReference>
<evidence type="ECO:0000256" key="7">
    <source>
        <dbReference type="ARBA" id="ARBA00022723"/>
    </source>
</evidence>
<comment type="function">
    <text evidence="2">Adenine glycosylase active on G-A mispairs. MutY also corrects error-prone DNA synthesis past GO lesions which are due to the oxidatively damaged form of guanine: 7,8-dihydro-8-oxoguanine (8-oxo-dGTP).</text>
</comment>
<evidence type="ECO:0000256" key="13">
    <source>
        <dbReference type="ARBA" id="ARBA00023295"/>
    </source>
</evidence>
<dbReference type="OrthoDB" id="9802365at2"/>
<comment type="similarity">
    <text evidence="3 14">Belongs to the Nth/MutY family.</text>
</comment>
<dbReference type="NCBIfam" id="TIGR01084">
    <property type="entry name" value="mutY"/>
    <property type="match status" value="1"/>
</dbReference>
<keyword evidence="12" id="KW-0234">DNA repair</keyword>
<comment type="cofactor">
    <cofactor evidence="14">
        <name>[4Fe-4S] cluster</name>
        <dbReference type="ChEBI" id="CHEBI:49883"/>
    </cofactor>
    <text evidence="14">Binds 1 [4Fe-4S] cluster.</text>
</comment>
<dbReference type="GO" id="GO:0006298">
    <property type="term" value="P:mismatch repair"/>
    <property type="evidence" value="ECO:0007669"/>
    <property type="project" value="TreeGrafter"/>
</dbReference>
<keyword evidence="8 14" id="KW-0227">DNA damage</keyword>
<keyword evidence="17" id="KW-1185">Reference proteome</keyword>
<dbReference type="SUPFAM" id="SSF55811">
    <property type="entry name" value="Nudix"/>
    <property type="match status" value="1"/>
</dbReference>
<dbReference type="InterPro" id="IPR004036">
    <property type="entry name" value="Endonuclease-III-like_CS2"/>
</dbReference>
<dbReference type="FunFam" id="1.10.1670.10:FF:000002">
    <property type="entry name" value="Adenine DNA glycosylase"/>
    <property type="match status" value="1"/>
</dbReference>
<keyword evidence="11" id="KW-0411">Iron-sulfur</keyword>
<accession>A0A432Z4E4</accession>
<evidence type="ECO:0000256" key="9">
    <source>
        <dbReference type="ARBA" id="ARBA00022801"/>
    </source>
</evidence>
<dbReference type="Proteomes" id="UP000287908">
    <property type="component" value="Unassembled WGS sequence"/>
</dbReference>
<dbReference type="GO" id="GO:0034039">
    <property type="term" value="F:8-oxo-7,8-dihydroguanine DNA N-glycosylase activity"/>
    <property type="evidence" value="ECO:0007669"/>
    <property type="project" value="TreeGrafter"/>
</dbReference>
<dbReference type="InterPro" id="IPR005760">
    <property type="entry name" value="A/G_AdeGlyc_MutY"/>
</dbReference>
<dbReference type="PROSITE" id="PS01155">
    <property type="entry name" value="ENDONUCLEASE_III_2"/>
    <property type="match status" value="1"/>
</dbReference>
<keyword evidence="13 14" id="KW-0326">Glycosidase</keyword>
<protein>
    <recommendedName>
        <fullName evidence="5 14">Adenine DNA glycosylase</fullName>
        <ecNumber evidence="4 14">3.2.2.31</ecNumber>
    </recommendedName>
</protein>
<evidence type="ECO:0000256" key="2">
    <source>
        <dbReference type="ARBA" id="ARBA00002933"/>
    </source>
</evidence>
<name>A0A432Z4E4_9GAMM</name>
<evidence type="ECO:0000256" key="8">
    <source>
        <dbReference type="ARBA" id="ARBA00022763"/>
    </source>
</evidence>
<keyword evidence="6" id="KW-0004">4Fe-4S</keyword>
<dbReference type="InterPro" id="IPR011257">
    <property type="entry name" value="DNA_glycosylase"/>
</dbReference>
<organism evidence="16 17">
    <name type="scientific">Idiomarina seosinensis</name>
    <dbReference type="NCBI Taxonomy" id="281739"/>
    <lineage>
        <taxon>Bacteria</taxon>
        <taxon>Pseudomonadati</taxon>
        <taxon>Pseudomonadota</taxon>
        <taxon>Gammaproteobacteria</taxon>
        <taxon>Alteromonadales</taxon>
        <taxon>Idiomarinaceae</taxon>
        <taxon>Idiomarina</taxon>
    </lineage>
</organism>